<dbReference type="OrthoDB" id="33134at10239"/>
<proteinExistence type="predicted"/>
<reference evidence="1 2" key="1">
    <citation type="journal article" date="2015" name="Genome Announc.">
        <title>Complete Genome Sequences of Four Novel Escherichia coli Bacteriophages Belonging to New Phage Groups.</title>
        <authorList>
            <person name="Carstens A.B."/>
            <person name="Kot W."/>
            <person name="Hansen L.H."/>
        </authorList>
    </citation>
    <scope>NUCLEOTIDE SEQUENCE [LARGE SCALE GENOMIC DNA]</scope>
</reference>
<evidence type="ECO:0000313" key="1">
    <source>
        <dbReference type="EMBL" id="AJT60558.1"/>
    </source>
</evidence>
<protein>
    <submittedName>
        <fullName evidence="1">Uncharacterized protein</fullName>
    </submittedName>
</protein>
<accession>A0A0D4DAD1</accession>
<organism evidence="1 2">
    <name type="scientific">Escherichia phage CAjan</name>
    <dbReference type="NCBI Taxonomy" id="1610828"/>
    <lineage>
        <taxon>Viruses</taxon>
        <taxon>Duplodnaviria</taxon>
        <taxon>Heunggongvirae</taxon>
        <taxon>Uroviricota</taxon>
        <taxon>Caudoviricetes</taxon>
        <taxon>Queuovirinae</taxon>
        <taxon>Seuratvirus</taxon>
        <taxon>Seuratvirus cajan</taxon>
    </lineage>
</organism>
<dbReference type="GeneID" id="26624084"/>
<dbReference type="RefSeq" id="YP_009196867.1">
    <property type="nucleotide sequence ID" value="NC_028776.1"/>
</dbReference>
<name>A0A0D4DAD1_9CAUD</name>
<dbReference type="Proteomes" id="UP000207637">
    <property type="component" value="Segment"/>
</dbReference>
<sequence>MSIVTMSFFDHCNNEKQIIVNLQKGSVVARNAKRQCIALTDFAFRLNVDNTTAKNIVHDTALEAAHAAKDEGIRAARKIMHKALGITFFVGIKG</sequence>
<dbReference type="KEGG" id="vg:26624084"/>
<evidence type="ECO:0000313" key="2">
    <source>
        <dbReference type="Proteomes" id="UP000207637"/>
    </source>
</evidence>
<keyword evidence="2" id="KW-1185">Reference proteome</keyword>
<dbReference type="EMBL" id="KP064094">
    <property type="protein sequence ID" value="AJT60558.1"/>
    <property type="molecule type" value="Genomic_DNA"/>
</dbReference>